<protein>
    <submittedName>
        <fullName evidence="4">AsmA family protein</fullName>
    </submittedName>
</protein>
<dbReference type="OrthoDB" id="596403at2"/>
<evidence type="ECO:0000256" key="1">
    <source>
        <dbReference type="SAM" id="Coils"/>
    </source>
</evidence>
<feature type="domain" description="AsmA" evidence="3">
    <location>
        <begin position="1"/>
        <end position="269"/>
    </location>
</feature>
<reference evidence="4 5" key="1">
    <citation type="submission" date="2018-11" db="EMBL/GenBank/DDBJ databases">
        <title>Parancylomarina longa gen. nov., sp. nov., isolated from sediments of southern Okinawa.</title>
        <authorList>
            <person name="Fu T."/>
        </authorList>
    </citation>
    <scope>NUCLEOTIDE SEQUENCE [LARGE SCALE GENOMIC DNA]</scope>
    <source>
        <strain evidence="4 5">T3-2 S1-C</strain>
    </source>
</reference>
<dbReference type="InterPro" id="IPR052894">
    <property type="entry name" value="AsmA-related"/>
</dbReference>
<accession>A0A434AXP4</accession>
<dbReference type="AlphaFoldDB" id="A0A434AXP4"/>
<keyword evidence="1" id="KW-0175">Coiled coil</keyword>
<sequence length="827" mass="91994">MKKFLKIFGAIIIVLLALLIILPYFFKDEILDRVKTEMDSSMNAKVEIGGLSLSMLKNFPNLYVELKDVRVIGENEFQQDTLAEIGSLYTAVDLGSALSGSQIEVGAIVLSNSKINAKVLKSGKANWDILKESTAEEETVEESGEASDFKVIFKEVRVEDFALTYDDESLQSKLTIADVNVLLSGDFSAKSTKLKLQTKFSDINFDFEKLRYLKQANLQLDALIAADLENMIFSFEESKLNLNQLVFGVVGQVSMLEEGYGMDLKLNASETDFKTLLAMVPDVFKSDLEGLTTTGTMELSAFAKGEYHENSLPKFGAKLLVHNATIKYADLPESVKDININAQINHPGGEMDLLTADVNAFHFEVAQNPFDAKVHAKHLLTDPQIQGLFKGIIDFAKLRNAIPMDSVKISGIVTSDVRFDGRLSDIEKEQYEKFMAKGNVKLRNFEFATPDFPQGIKILSSVLNFTPRYISLSSFDSRIGKSDIQLKGNIENYIAYALKNQVLKGKFTLTSKLFDLNEFMTDEELPETENADTIPLTVIEIPANLDLSLVSSMNTIRFDKMDVQDVKGLIVVKNSVAKLTNLSMKMLKGSMTMNGSYSTKNVKQPAMDFGMDIKDLDINDAYHSLSMIKQMMPIAVNCSGKVSSNLKIKSLLDKEMNPKMNTLNGKGSLHSKEVIIKDNKAFDALAAALKDERYKRISVSQFDMDFVIVNGNLEVKPFQAKVAGHPATIYGTQSVDGKMNFTMDMKLPKEALGKEVNQYFDKLPGMENVPALDVAVKITGTSDNPNVKLDLSKAIKQAQKAVARELERRAKKELEKKGKDLLKKLFK</sequence>
<organism evidence="4 5">
    <name type="scientific">Ancylomarina longa</name>
    <dbReference type="NCBI Taxonomy" id="2487017"/>
    <lineage>
        <taxon>Bacteria</taxon>
        <taxon>Pseudomonadati</taxon>
        <taxon>Bacteroidota</taxon>
        <taxon>Bacteroidia</taxon>
        <taxon>Marinilabiliales</taxon>
        <taxon>Marinifilaceae</taxon>
        <taxon>Ancylomarina</taxon>
    </lineage>
</organism>
<dbReference type="Pfam" id="PF05170">
    <property type="entry name" value="AsmA"/>
    <property type="match status" value="1"/>
</dbReference>
<keyword evidence="2" id="KW-1133">Transmembrane helix</keyword>
<evidence type="ECO:0000313" key="4">
    <source>
        <dbReference type="EMBL" id="RUT79188.1"/>
    </source>
</evidence>
<evidence type="ECO:0000259" key="3">
    <source>
        <dbReference type="Pfam" id="PF05170"/>
    </source>
</evidence>
<name>A0A434AXP4_9BACT</name>
<feature type="coiled-coil region" evidence="1">
    <location>
        <begin position="795"/>
        <end position="824"/>
    </location>
</feature>
<dbReference type="RefSeq" id="WP_127342912.1">
    <property type="nucleotide sequence ID" value="NZ_RJJX01000004.1"/>
</dbReference>
<dbReference type="PANTHER" id="PTHR30441:SF8">
    <property type="entry name" value="DUF748 DOMAIN-CONTAINING PROTEIN"/>
    <property type="match status" value="1"/>
</dbReference>
<comment type="caution">
    <text evidence="4">The sequence shown here is derived from an EMBL/GenBank/DDBJ whole genome shotgun (WGS) entry which is preliminary data.</text>
</comment>
<feature type="transmembrane region" description="Helical" evidence="2">
    <location>
        <begin position="7"/>
        <end position="26"/>
    </location>
</feature>
<dbReference type="EMBL" id="RJJX01000004">
    <property type="protein sequence ID" value="RUT79188.1"/>
    <property type="molecule type" value="Genomic_DNA"/>
</dbReference>
<keyword evidence="2" id="KW-0472">Membrane</keyword>
<proteinExistence type="predicted"/>
<dbReference type="InterPro" id="IPR007844">
    <property type="entry name" value="AsmA"/>
</dbReference>
<dbReference type="PANTHER" id="PTHR30441">
    <property type="entry name" value="DUF748 DOMAIN-CONTAINING PROTEIN"/>
    <property type="match status" value="1"/>
</dbReference>
<keyword evidence="2" id="KW-0812">Transmembrane</keyword>
<gene>
    <name evidence="4" type="ORF">DLK05_05055</name>
</gene>
<dbReference type="Proteomes" id="UP000282985">
    <property type="component" value="Unassembled WGS sequence"/>
</dbReference>
<evidence type="ECO:0000313" key="5">
    <source>
        <dbReference type="Proteomes" id="UP000282985"/>
    </source>
</evidence>
<keyword evidence="5" id="KW-1185">Reference proteome</keyword>
<evidence type="ECO:0000256" key="2">
    <source>
        <dbReference type="SAM" id="Phobius"/>
    </source>
</evidence>
<dbReference type="GO" id="GO:0090313">
    <property type="term" value="P:regulation of protein targeting to membrane"/>
    <property type="evidence" value="ECO:0007669"/>
    <property type="project" value="TreeGrafter"/>
</dbReference>
<dbReference type="GO" id="GO:0005886">
    <property type="term" value="C:plasma membrane"/>
    <property type="evidence" value="ECO:0007669"/>
    <property type="project" value="TreeGrafter"/>
</dbReference>